<dbReference type="RefSeq" id="WP_072935229.1">
    <property type="nucleotide sequence ID" value="NZ_FQUG01000004.1"/>
</dbReference>
<feature type="transmembrane region" description="Helical" evidence="2">
    <location>
        <begin position="490"/>
        <end position="512"/>
    </location>
</feature>
<keyword evidence="2" id="KW-1133">Transmembrane helix</keyword>
<dbReference type="OrthoDB" id="961808at2"/>
<reference evidence="3 4" key="1">
    <citation type="submission" date="2016-11" db="EMBL/GenBank/DDBJ databases">
        <authorList>
            <person name="Jaros S."/>
            <person name="Januszkiewicz K."/>
            <person name="Wedrychowicz H."/>
        </authorList>
    </citation>
    <scope>NUCLEOTIDE SEQUENCE [LARGE SCALE GENOMIC DNA]</scope>
    <source>
        <strain evidence="3 4">DSM 10502</strain>
    </source>
</reference>
<evidence type="ECO:0000256" key="2">
    <source>
        <dbReference type="SAM" id="Phobius"/>
    </source>
</evidence>
<keyword evidence="2" id="KW-0472">Membrane</keyword>
<evidence type="ECO:0000313" key="4">
    <source>
        <dbReference type="Proteomes" id="UP000184404"/>
    </source>
</evidence>
<evidence type="ECO:0000313" key="3">
    <source>
        <dbReference type="EMBL" id="SHE77736.1"/>
    </source>
</evidence>
<dbReference type="EMBL" id="FQUG01000004">
    <property type="protein sequence ID" value="SHE77736.1"/>
    <property type="molecule type" value="Genomic_DNA"/>
</dbReference>
<keyword evidence="1" id="KW-0175">Coiled coil</keyword>
<organism evidence="3 4">
    <name type="scientific">Schwartzia succinivorans DSM 10502</name>
    <dbReference type="NCBI Taxonomy" id="1123243"/>
    <lineage>
        <taxon>Bacteria</taxon>
        <taxon>Bacillati</taxon>
        <taxon>Bacillota</taxon>
        <taxon>Negativicutes</taxon>
        <taxon>Selenomonadales</taxon>
        <taxon>Selenomonadaceae</taxon>
        <taxon>Schwartzia</taxon>
    </lineage>
</organism>
<proteinExistence type="predicted"/>
<evidence type="ECO:0008006" key="5">
    <source>
        <dbReference type="Google" id="ProtNLM"/>
    </source>
</evidence>
<protein>
    <recommendedName>
        <fullName evidence="5">CorA-like Mg2+ transporter protein</fullName>
    </recommendedName>
</protein>
<feature type="transmembrane region" description="Helical" evidence="2">
    <location>
        <begin position="532"/>
        <end position="555"/>
    </location>
</feature>
<dbReference type="AlphaFoldDB" id="A0A1M4W930"/>
<feature type="coiled-coil region" evidence="1">
    <location>
        <begin position="398"/>
        <end position="441"/>
    </location>
</feature>
<dbReference type="Proteomes" id="UP000184404">
    <property type="component" value="Unassembled WGS sequence"/>
</dbReference>
<keyword evidence="4" id="KW-1185">Reference proteome</keyword>
<sequence length="558" mass="65444">MGQGENKMAYSYHNFIFPFIWQLNKEKFDDIRNFFKNNGVWVDDDLIENEWSQIKTSNHSIRADGLNVNKLKYATYQYFKPAVRDAIFGGHNTDNQKEIVQSFSFNPIKEKNARYIIKKNDNEYNLKLADIKLRLYNTGVGLLVFVCENFQCKHLDDIKCINEYGRHITLPFIPDDANNSIFVDSIRVKLDQKEDETEENFRANIEAFNKSEGEEGKNNPNPNHIADFIKKILNYAAEADKKTWTFTTNKENKNQKGYWYIEPALDDRMFVMCVVNEDYQIFFNTGGRCSPFEYINALGLGRVCSEEKCPDYENFEKSLYEFIFCDPPEGCSCSFRPMRQQLIKDHVYYRWISQAYGTFYSVAAQAFTCVTNWDVGINYFRTEYYEMVCLVLAQRASIRAMQNEASELSVQMDKDDQRKEIANLQEKLIMFQNQINHYEVSSQEQAIELYDMIREIFLVNKYTGMLQEQLDGLYNVANIRQNVKFSKMGWFIAVVALFFALPSFINDFAAFPEEWKMGDNSLVEYLSISEKYWIGIIVGKFVLLFLVIAIAIWNYKKK</sequence>
<keyword evidence="2" id="KW-0812">Transmembrane</keyword>
<evidence type="ECO:0000256" key="1">
    <source>
        <dbReference type="SAM" id="Coils"/>
    </source>
</evidence>
<accession>A0A1M4W930</accession>
<dbReference type="STRING" id="1123243.SAMN02745190_01148"/>
<name>A0A1M4W930_9FIRM</name>
<gene>
    <name evidence="3" type="ORF">SAMN02745190_01148</name>
</gene>